<dbReference type="EMBL" id="EF414344">
    <property type="protein sequence ID" value="ABS31430.1"/>
    <property type="molecule type" value="mRNA"/>
</dbReference>
<dbReference type="GO" id="GO:0046872">
    <property type="term" value="F:metal ion binding"/>
    <property type="evidence" value="ECO:0007669"/>
    <property type="project" value="InterPro"/>
</dbReference>
<reference evidence="2" key="1">
    <citation type="journal article" date="2007" name="Mol. Plant Microbe Interact.">
        <title>Genomic organization and evolutionary insights on GRP and NCR genes, two large nodule-specific gene families in Medicago truncatula.</title>
        <authorList>
            <person name="Alunni B."/>
            <person name="Kevei Z."/>
            <person name="Redondo-Nieto M."/>
            <person name="Kondorosi A."/>
            <person name="Mergaert P."/>
            <person name="Kondorosi E."/>
        </authorList>
    </citation>
    <scope>NUCLEOTIDE SEQUENCE</scope>
</reference>
<sequence length="61" mass="7241">MRINRTPAIFKFVYTIIIYLFLLRVVAKDLPFNICEKDEDCLEFCAHDKVAKCMLNICFCF</sequence>
<protein>
    <submittedName>
        <fullName evidence="2">Nodule-specific cysteine-rich peptide 224</fullName>
    </submittedName>
</protein>
<name>A7KHC3_MEDTR</name>
<dbReference type="Pfam" id="PF07127">
    <property type="entry name" value="Nodulin_late"/>
    <property type="match status" value="1"/>
</dbReference>
<dbReference type="AlphaFoldDB" id="A7KHC3"/>
<proteinExistence type="evidence at transcript level"/>
<accession>A7KHC3</accession>
<evidence type="ECO:0000313" key="2">
    <source>
        <dbReference type="EMBL" id="ABS31430.1"/>
    </source>
</evidence>
<dbReference type="InterPro" id="IPR009810">
    <property type="entry name" value="Nodulin_late_dom"/>
</dbReference>
<organism evidence="2">
    <name type="scientific">Medicago truncatula</name>
    <name type="common">Barrel medic</name>
    <name type="synonym">Medicago tribuloides</name>
    <dbReference type="NCBI Taxonomy" id="3880"/>
    <lineage>
        <taxon>Eukaryota</taxon>
        <taxon>Viridiplantae</taxon>
        <taxon>Streptophyta</taxon>
        <taxon>Embryophyta</taxon>
        <taxon>Tracheophyta</taxon>
        <taxon>Spermatophyta</taxon>
        <taxon>Magnoliopsida</taxon>
        <taxon>eudicotyledons</taxon>
        <taxon>Gunneridae</taxon>
        <taxon>Pentapetalae</taxon>
        <taxon>rosids</taxon>
        <taxon>fabids</taxon>
        <taxon>Fabales</taxon>
        <taxon>Fabaceae</taxon>
        <taxon>Papilionoideae</taxon>
        <taxon>50 kb inversion clade</taxon>
        <taxon>NPAAA clade</taxon>
        <taxon>Hologalegina</taxon>
        <taxon>IRL clade</taxon>
        <taxon>Trifolieae</taxon>
        <taxon>Medicago</taxon>
    </lineage>
</organism>
<feature type="domain" description="Late nodulin" evidence="1">
    <location>
        <begin position="9"/>
        <end position="58"/>
    </location>
</feature>
<evidence type="ECO:0000259" key="1">
    <source>
        <dbReference type="Pfam" id="PF07127"/>
    </source>
</evidence>